<dbReference type="InterPro" id="IPR013103">
    <property type="entry name" value="RVT_2"/>
</dbReference>
<dbReference type="AlphaFoldDB" id="A0AAD5PM45"/>
<evidence type="ECO:0000313" key="3">
    <source>
        <dbReference type="Proteomes" id="UP000820818"/>
    </source>
</evidence>
<reference evidence="2 3" key="1">
    <citation type="submission" date="2022-05" db="EMBL/GenBank/DDBJ databases">
        <title>A multi-omics perspective on studying reproductive biology in Daphnia sinensis.</title>
        <authorList>
            <person name="Jia J."/>
        </authorList>
    </citation>
    <scope>NUCLEOTIDE SEQUENCE [LARGE SCALE GENOMIC DNA]</scope>
    <source>
        <strain evidence="2 3">WSL</strain>
    </source>
</reference>
<keyword evidence="2" id="KW-0695">RNA-directed DNA polymerase</keyword>
<accession>A0AAD5PM45</accession>
<evidence type="ECO:0000259" key="1">
    <source>
        <dbReference type="Pfam" id="PF07727"/>
    </source>
</evidence>
<proteinExistence type="predicted"/>
<dbReference type="Pfam" id="PF07727">
    <property type="entry name" value="RVT_2"/>
    <property type="match status" value="1"/>
</dbReference>
<keyword evidence="2" id="KW-0808">Transferase</keyword>
<sequence length="146" mass="16784">MDMTPILPLRERRQTVCHNMLTILHGHSEPSSYQEAITSTEADLWQKAIREEYDSLIENGTWVLAKLPHGRAVIKGKWVFKLKPSYLNLIPARYKARYVAKGYSQKPEIDYKEKFSPVVKHDCSIVRELETGLIVSGMYVFSDNDG</sequence>
<dbReference type="GO" id="GO:0003964">
    <property type="term" value="F:RNA-directed DNA polymerase activity"/>
    <property type="evidence" value="ECO:0007669"/>
    <property type="project" value="UniProtKB-KW"/>
</dbReference>
<comment type="caution">
    <text evidence="2">The sequence shown here is derived from an EMBL/GenBank/DDBJ whole genome shotgun (WGS) entry which is preliminary data.</text>
</comment>
<feature type="domain" description="Reverse transcriptase Ty1/copia-type" evidence="1">
    <location>
        <begin position="59"/>
        <end position="127"/>
    </location>
</feature>
<protein>
    <submittedName>
        <fullName evidence="2">Reverse transcriptase</fullName>
    </submittedName>
</protein>
<keyword evidence="3" id="KW-1185">Reference proteome</keyword>
<keyword evidence="2" id="KW-0548">Nucleotidyltransferase</keyword>
<dbReference type="EMBL" id="WJBH02000009">
    <property type="protein sequence ID" value="KAI9552631.1"/>
    <property type="molecule type" value="Genomic_DNA"/>
</dbReference>
<gene>
    <name evidence="2" type="ORF">GHT06_020500</name>
</gene>
<dbReference type="Proteomes" id="UP000820818">
    <property type="component" value="Linkage Group LG9"/>
</dbReference>
<name>A0AAD5PM45_9CRUS</name>
<evidence type="ECO:0000313" key="2">
    <source>
        <dbReference type="EMBL" id="KAI9552631.1"/>
    </source>
</evidence>
<organism evidence="2 3">
    <name type="scientific">Daphnia sinensis</name>
    <dbReference type="NCBI Taxonomy" id="1820382"/>
    <lineage>
        <taxon>Eukaryota</taxon>
        <taxon>Metazoa</taxon>
        <taxon>Ecdysozoa</taxon>
        <taxon>Arthropoda</taxon>
        <taxon>Crustacea</taxon>
        <taxon>Branchiopoda</taxon>
        <taxon>Diplostraca</taxon>
        <taxon>Cladocera</taxon>
        <taxon>Anomopoda</taxon>
        <taxon>Daphniidae</taxon>
        <taxon>Daphnia</taxon>
        <taxon>Daphnia similis group</taxon>
    </lineage>
</organism>